<dbReference type="SUPFAM" id="SSF118310">
    <property type="entry name" value="AN1-like Zinc finger"/>
    <property type="match status" value="1"/>
</dbReference>
<dbReference type="Gene3D" id="4.10.1110.10">
    <property type="entry name" value="AN1-like Zinc finger"/>
    <property type="match status" value="1"/>
</dbReference>
<protein>
    <submittedName>
        <fullName evidence="5">Nucleic acid binding protein containing the AN1-type Zn-finger</fullName>
    </submittedName>
</protein>
<dbReference type="AlphaFoldDB" id="A0RYP9"/>
<sequence length="81" mass="9736">MRREYTVKAEMCAYCGEMTDLPFECSYCKDPFCAEHRLPEEHRCVKLTQIRSKEFGKRGVIRDGGRDRPNILRRIWARLRR</sequence>
<dbReference type="PROSITE" id="PS51039">
    <property type="entry name" value="ZF_AN1"/>
    <property type="match status" value="1"/>
</dbReference>
<evidence type="ECO:0000256" key="2">
    <source>
        <dbReference type="ARBA" id="ARBA00022771"/>
    </source>
</evidence>
<dbReference type="EMBL" id="DP000238">
    <property type="protein sequence ID" value="ABK78466.1"/>
    <property type="molecule type" value="Genomic_DNA"/>
</dbReference>
<keyword evidence="6" id="KW-1185">Reference proteome</keyword>
<dbReference type="SMART" id="SM00154">
    <property type="entry name" value="ZnF_AN1"/>
    <property type="match status" value="1"/>
</dbReference>
<organism evidence="5 6">
    <name type="scientific">Cenarchaeum symbiosum (strain A)</name>
    <dbReference type="NCBI Taxonomy" id="414004"/>
    <lineage>
        <taxon>Archaea</taxon>
        <taxon>Nitrososphaerota</taxon>
        <taxon>Candidatus Cenarchaeales</taxon>
        <taxon>Candidatus Cenarchaeaceae</taxon>
        <taxon>Candidatus Cenarchaeum</taxon>
    </lineage>
</organism>
<evidence type="ECO:0000256" key="3">
    <source>
        <dbReference type="ARBA" id="ARBA00022833"/>
    </source>
</evidence>
<dbReference type="InterPro" id="IPR000058">
    <property type="entry name" value="Znf_AN1"/>
</dbReference>
<name>A0RYP9_CENSY</name>
<dbReference type="Pfam" id="PF01428">
    <property type="entry name" value="zf-AN1"/>
    <property type="match status" value="1"/>
</dbReference>
<evidence type="ECO:0000313" key="5">
    <source>
        <dbReference type="EMBL" id="ABK78466.1"/>
    </source>
</evidence>
<evidence type="ECO:0000259" key="4">
    <source>
        <dbReference type="PROSITE" id="PS51039"/>
    </source>
</evidence>
<reference evidence="5 6" key="1">
    <citation type="journal article" date="2006" name="Proc. Natl. Acad. Sci. U.S.A.">
        <title>Genomic analysis of the uncultivated marine crenarchaeote Cenarchaeum symbiosum.</title>
        <authorList>
            <person name="Hallam S.J."/>
            <person name="Konstantinidis K.T."/>
            <person name="Putnam N."/>
            <person name="Schleper C."/>
            <person name="Watanabe Y."/>
            <person name="Sugahara J."/>
            <person name="Preston C."/>
            <person name="de la Torre J."/>
            <person name="Richardson P.M."/>
            <person name="DeLong E.F."/>
        </authorList>
    </citation>
    <scope>NUCLEOTIDE SEQUENCE [LARGE SCALE GENOMIC DNA]</scope>
    <source>
        <strain evidence="6">A</strain>
    </source>
</reference>
<dbReference type="GO" id="GO:0008270">
    <property type="term" value="F:zinc ion binding"/>
    <property type="evidence" value="ECO:0007669"/>
    <property type="project" value="UniProtKB-KW"/>
</dbReference>
<dbReference type="Proteomes" id="UP000000758">
    <property type="component" value="Chromosome"/>
</dbReference>
<keyword evidence="1" id="KW-0479">Metal-binding</keyword>
<evidence type="ECO:0000313" key="6">
    <source>
        <dbReference type="Proteomes" id="UP000000758"/>
    </source>
</evidence>
<feature type="domain" description="AN1-type" evidence="4">
    <location>
        <begin position="6"/>
        <end position="52"/>
    </location>
</feature>
<proteinExistence type="predicted"/>
<dbReference type="HOGENOM" id="CLU_2695525_0_0_2"/>
<evidence type="ECO:0000256" key="1">
    <source>
        <dbReference type="ARBA" id="ARBA00022723"/>
    </source>
</evidence>
<accession>A0RYP9</accession>
<keyword evidence="2" id="KW-0863">Zinc-finger</keyword>
<dbReference type="EnsemblBacteria" id="ABK78466">
    <property type="protein sequence ID" value="ABK78466"/>
    <property type="gene ID" value="CENSYa_1856"/>
</dbReference>
<dbReference type="InterPro" id="IPR035896">
    <property type="entry name" value="AN1-like_Znf"/>
</dbReference>
<keyword evidence="3" id="KW-0862">Zinc</keyword>
<dbReference type="KEGG" id="csy:CENSYa_1856"/>
<gene>
    <name evidence="5" type="ordered locus">CENSYa_1856</name>
</gene>